<reference evidence="1" key="2">
    <citation type="journal article" date="2021" name="PeerJ">
        <title>Extensive microbial diversity within the chicken gut microbiome revealed by metagenomics and culture.</title>
        <authorList>
            <person name="Gilroy R."/>
            <person name="Ravi A."/>
            <person name="Getino M."/>
            <person name="Pursley I."/>
            <person name="Horton D.L."/>
            <person name="Alikhan N.F."/>
            <person name="Baker D."/>
            <person name="Gharbi K."/>
            <person name="Hall N."/>
            <person name="Watson M."/>
            <person name="Adriaenssens E.M."/>
            <person name="Foster-Nyarko E."/>
            <person name="Jarju S."/>
            <person name="Secka A."/>
            <person name="Antonio M."/>
            <person name="Oren A."/>
            <person name="Chaudhuri R.R."/>
            <person name="La Ragione R."/>
            <person name="Hildebrand F."/>
            <person name="Pallen M.J."/>
        </authorList>
    </citation>
    <scope>NUCLEOTIDE SEQUENCE</scope>
    <source>
        <strain evidence="1">ChiGjej2B2-12916</strain>
    </source>
</reference>
<dbReference type="EMBL" id="DVFO01000048">
    <property type="protein sequence ID" value="HIQ60923.1"/>
    <property type="molecule type" value="Genomic_DNA"/>
</dbReference>
<name>A0A9D0YS34_9FIRM</name>
<gene>
    <name evidence="1" type="ORF">IAD31_04940</name>
</gene>
<dbReference type="SUPFAM" id="SSF46689">
    <property type="entry name" value="Homeodomain-like"/>
    <property type="match status" value="1"/>
</dbReference>
<dbReference type="InterPro" id="IPR009057">
    <property type="entry name" value="Homeodomain-like_sf"/>
</dbReference>
<dbReference type="AlphaFoldDB" id="A0A9D0YS34"/>
<evidence type="ECO:0000313" key="2">
    <source>
        <dbReference type="Proteomes" id="UP000886879"/>
    </source>
</evidence>
<reference evidence="1" key="1">
    <citation type="submission" date="2020-10" db="EMBL/GenBank/DDBJ databases">
        <authorList>
            <person name="Gilroy R."/>
        </authorList>
    </citation>
    <scope>NUCLEOTIDE SEQUENCE</scope>
    <source>
        <strain evidence="1">ChiGjej2B2-12916</strain>
    </source>
</reference>
<organism evidence="1 2">
    <name type="scientific">Candidatus Enterenecus faecium</name>
    <dbReference type="NCBI Taxonomy" id="2840780"/>
    <lineage>
        <taxon>Bacteria</taxon>
        <taxon>Bacillati</taxon>
        <taxon>Bacillota</taxon>
        <taxon>Clostridia</taxon>
        <taxon>Eubacteriales</taxon>
        <taxon>Candidatus Enterenecus</taxon>
    </lineage>
</organism>
<dbReference type="Proteomes" id="UP000886879">
    <property type="component" value="Unassembled WGS sequence"/>
</dbReference>
<sequence>MSAKGLTREVIVSEAVACMEHTGQPTVSLHELARRLGVKTPSLYNHIQNTRQLQREESPIQRLHELYTGTQWGQADNYDLCLDSGRLGIESCVDMIAALYLQRCSNATAT</sequence>
<comment type="caution">
    <text evidence="1">The sequence shown here is derived from an EMBL/GenBank/DDBJ whole genome shotgun (WGS) entry which is preliminary data.</text>
</comment>
<evidence type="ECO:0000313" key="1">
    <source>
        <dbReference type="EMBL" id="HIQ60923.1"/>
    </source>
</evidence>
<dbReference type="Gene3D" id="1.10.10.60">
    <property type="entry name" value="Homeodomain-like"/>
    <property type="match status" value="1"/>
</dbReference>
<accession>A0A9D0YS34</accession>
<proteinExistence type="predicted"/>
<protein>
    <submittedName>
        <fullName evidence="1">TetR family transcriptional regulator</fullName>
    </submittedName>
</protein>